<dbReference type="AlphaFoldDB" id="A0A8S3Z0E5"/>
<evidence type="ECO:0000313" key="3">
    <source>
        <dbReference type="Proteomes" id="UP000678393"/>
    </source>
</evidence>
<evidence type="ECO:0000256" key="1">
    <source>
        <dbReference type="SAM" id="MobiDB-lite"/>
    </source>
</evidence>
<gene>
    <name evidence="2" type="ORF">CUNI_LOCUS6419</name>
</gene>
<proteinExistence type="predicted"/>
<keyword evidence="3" id="KW-1185">Reference proteome</keyword>
<feature type="compositionally biased region" description="Basic and acidic residues" evidence="1">
    <location>
        <begin position="101"/>
        <end position="113"/>
    </location>
</feature>
<feature type="region of interest" description="Disordered" evidence="1">
    <location>
        <begin position="1"/>
        <end position="39"/>
    </location>
</feature>
<sequence>TRTPFHNMSTDSQPSNPLYDLGDFGSEPANPLYDLDSEFNLNDSSNRGYELRSETTVKTESAGNQLYDAYEVDETIDEAAEEVDLLSGTNEIQEEEEEDEHVSYERTRQHQYNDSDSQEVQEEEEEEEQGQVKVVTLEYENTAMNGESRHWVGNLPDEEPEERQRGDSDDGDNDSGRVEVVEEVNIREESLASQVQDQRMITKDKEAVPGDASARRAEEDSRTSEEEEELPEDDAEKGVQIHVSEFTDMSPFEEDNIVRKAMEVYHAEAARTASDGGGVAADGEAIYGVIVGSSGRGFEGVEHFSDDRAEEALEKYCLDREDSDVVETVGLADANRFSVDQAEEDLENYYVDKCPESDFSCLLADASKTQSRLGLDKPTVLQTQTLIADSLYVNWMEENKLEDSPHDGMLLMT</sequence>
<feature type="non-terminal residue" evidence="2">
    <location>
        <position position="1"/>
    </location>
</feature>
<dbReference type="Proteomes" id="UP000678393">
    <property type="component" value="Unassembled WGS sequence"/>
</dbReference>
<feature type="compositionally biased region" description="Acidic residues" evidence="1">
    <location>
        <begin position="225"/>
        <end position="235"/>
    </location>
</feature>
<comment type="caution">
    <text evidence="2">The sequence shown here is derived from an EMBL/GenBank/DDBJ whole genome shotgun (WGS) entry which is preliminary data.</text>
</comment>
<name>A0A8S3Z0E5_9EUPU</name>
<protein>
    <submittedName>
        <fullName evidence="2">Uncharacterized protein</fullName>
    </submittedName>
</protein>
<feature type="non-terminal residue" evidence="2">
    <location>
        <position position="413"/>
    </location>
</feature>
<evidence type="ECO:0000313" key="2">
    <source>
        <dbReference type="EMBL" id="CAG5120861.1"/>
    </source>
</evidence>
<feature type="compositionally biased region" description="Basic and acidic residues" evidence="1">
    <location>
        <begin position="162"/>
        <end position="190"/>
    </location>
</feature>
<feature type="compositionally biased region" description="Acidic residues" evidence="1">
    <location>
        <begin position="116"/>
        <end position="129"/>
    </location>
</feature>
<feature type="compositionally biased region" description="Polar residues" evidence="1">
    <location>
        <begin position="1"/>
        <end position="16"/>
    </location>
</feature>
<feature type="compositionally biased region" description="Basic and acidic residues" evidence="1">
    <location>
        <begin position="200"/>
        <end position="224"/>
    </location>
</feature>
<dbReference type="EMBL" id="CAJHNH020000979">
    <property type="protein sequence ID" value="CAG5120861.1"/>
    <property type="molecule type" value="Genomic_DNA"/>
</dbReference>
<reference evidence="2" key="1">
    <citation type="submission" date="2021-04" db="EMBL/GenBank/DDBJ databases">
        <authorList>
            <consortium name="Molecular Ecology Group"/>
        </authorList>
    </citation>
    <scope>NUCLEOTIDE SEQUENCE</scope>
</reference>
<accession>A0A8S3Z0E5</accession>
<organism evidence="2 3">
    <name type="scientific">Candidula unifasciata</name>
    <dbReference type="NCBI Taxonomy" id="100452"/>
    <lineage>
        <taxon>Eukaryota</taxon>
        <taxon>Metazoa</taxon>
        <taxon>Spiralia</taxon>
        <taxon>Lophotrochozoa</taxon>
        <taxon>Mollusca</taxon>
        <taxon>Gastropoda</taxon>
        <taxon>Heterobranchia</taxon>
        <taxon>Euthyneura</taxon>
        <taxon>Panpulmonata</taxon>
        <taxon>Eupulmonata</taxon>
        <taxon>Stylommatophora</taxon>
        <taxon>Helicina</taxon>
        <taxon>Helicoidea</taxon>
        <taxon>Geomitridae</taxon>
        <taxon>Candidula</taxon>
    </lineage>
</organism>
<feature type="region of interest" description="Disordered" evidence="1">
    <location>
        <begin position="86"/>
        <end position="239"/>
    </location>
</feature>